<organism evidence="2 3">
    <name type="scientific">Clostridium saccharoperbutylacetonicum N1-4(HMT)</name>
    <dbReference type="NCBI Taxonomy" id="931276"/>
    <lineage>
        <taxon>Bacteria</taxon>
        <taxon>Bacillati</taxon>
        <taxon>Bacillota</taxon>
        <taxon>Clostridia</taxon>
        <taxon>Eubacteriales</taxon>
        <taxon>Clostridiaceae</taxon>
        <taxon>Clostridium</taxon>
    </lineage>
</organism>
<sequence>MHCDMNPYLVVENEYILRVNERGKIIIEYRTKDIDEALYWILSEISWNISCKVINSDNDWKIQNSNRKTLVEKLFKDICYKYYDWYKRDRNIFNFNNSDFYNS</sequence>
<feature type="domain" description="Immunity protein 63" evidence="1">
    <location>
        <begin position="13"/>
        <end position="72"/>
    </location>
</feature>
<protein>
    <recommendedName>
        <fullName evidence="1">Immunity protein 63 domain-containing protein</fullName>
    </recommendedName>
</protein>
<keyword evidence="3" id="KW-1185">Reference proteome</keyword>
<dbReference type="EMBL" id="CP004121">
    <property type="protein sequence ID" value="AGF54292.1"/>
    <property type="molecule type" value="Genomic_DNA"/>
</dbReference>
<dbReference type="PATRIC" id="fig|931276.5.peg.457"/>
<name>M1MRU8_9CLOT</name>
<proteinExistence type="predicted"/>
<dbReference type="HOGENOM" id="CLU_2258878_0_0_9"/>
<dbReference type="KEGG" id="csr:Cspa_c04940"/>
<reference evidence="2 3" key="1">
    <citation type="submission" date="2013-02" db="EMBL/GenBank/DDBJ databases">
        <title>Genome sequence of Clostridium saccharoperbutylacetonicum N1-4(HMT).</title>
        <authorList>
            <person name="Poehlein A."/>
            <person name="Daniel R."/>
        </authorList>
    </citation>
    <scope>NUCLEOTIDE SEQUENCE [LARGE SCALE GENOMIC DNA]</scope>
    <source>
        <strain evidence="3">N1-4(HMT)</strain>
    </source>
</reference>
<gene>
    <name evidence="2" type="ORF">Cspa_c04940</name>
</gene>
<dbReference type="Proteomes" id="UP000011728">
    <property type="component" value="Chromosome"/>
</dbReference>
<dbReference type="AlphaFoldDB" id="M1MRU8"/>
<accession>M1MRU8</accession>
<evidence type="ECO:0000259" key="1">
    <source>
        <dbReference type="Pfam" id="PF15599"/>
    </source>
</evidence>
<evidence type="ECO:0000313" key="3">
    <source>
        <dbReference type="Proteomes" id="UP000011728"/>
    </source>
</evidence>
<evidence type="ECO:0000313" key="2">
    <source>
        <dbReference type="EMBL" id="AGF54292.1"/>
    </source>
</evidence>
<dbReference type="InterPro" id="IPR028952">
    <property type="entry name" value="Imm63"/>
</dbReference>
<dbReference type="Pfam" id="PF15599">
    <property type="entry name" value="Imm63"/>
    <property type="match status" value="1"/>
</dbReference>